<dbReference type="Gene3D" id="3.40.640.10">
    <property type="entry name" value="Type I PLP-dependent aspartate aminotransferase-like (Major domain)"/>
    <property type="match status" value="1"/>
</dbReference>
<gene>
    <name evidence="5" type="ORF">HMPREF3229_00702</name>
</gene>
<feature type="domain" description="Aromatic amino acid beta-eliminating lyase/threonine aldolase" evidence="4">
    <location>
        <begin position="30"/>
        <end position="272"/>
    </location>
</feature>
<dbReference type="InterPro" id="IPR001597">
    <property type="entry name" value="ArAA_b-elim_lyase/Thr_aldolase"/>
</dbReference>
<dbReference type="EMBL" id="LRQE01000022">
    <property type="protein sequence ID" value="KXA30922.1"/>
    <property type="molecule type" value="Genomic_DNA"/>
</dbReference>
<evidence type="ECO:0000313" key="6">
    <source>
        <dbReference type="Proteomes" id="UP000070174"/>
    </source>
</evidence>
<comment type="cofactor">
    <cofactor evidence="1">
        <name>pyridoxal 5'-phosphate</name>
        <dbReference type="ChEBI" id="CHEBI:597326"/>
    </cofactor>
</comment>
<dbReference type="PANTHER" id="PTHR48097">
    <property type="entry name" value="L-THREONINE ALDOLASE-RELATED"/>
    <property type="match status" value="1"/>
</dbReference>
<dbReference type="PANTHER" id="PTHR48097:SF5">
    <property type="entry name" value="LOW SPECIFICITY L-THREONINE ALDOLASE"/>
    <property type="match status" value="1"/>
</dbReference>
<organism evidence="5">
    <name type="scientific">Peptoniphilus harei</name>
    <dbReference type="NCBI Taxonomy" id="54005"/>
    <lineage>
        <taxon>Bacteria</taxon>
        <taxon>Bacillati</taxon>
        <taxon>Bacillota</taxon>
        <taxon>Tissierellia</taxon>
        <taxon>Tissierellales</taxon>
        <taxon>Peptoniphilaceae</taxon>
        <taxon>Peptoniphilus</taxon>
    </lineage>
</organism>
<reference evidence="5 6" key="1">
    <citation type="submission" date="2016-01" db="EMBL/GenBank/DDBJ databases">
        <authorList>
            <person name="Oliw E.H."/>
        </authorList>
    </citation>
    <scope>NUCLEOTIDE SEQUENCE [LARGE SCALE GENOMIC DNA]</scope>
    <source>
        <strain evidence="5 6">CMW7756A</strain>
    </source>
</reference>
<dbReference type="GO" id="GO:0016829">
    <property type="term" value="F:lyase activity"/>
    <property type="evidence" value="ECO:0007669"/>
    <property type="project" value="UniProtKB-KW"/>
</dbReference>
<name>A0A133PQK7_9FIRM</name>
<dbReference type="SUPFAM" id="SSF53383">
    <property type="entry name" value="PLP-dependent transferases"/>
    <property type="match status" value="1"/>
</dbReference>
<evidence type="ECO:0000256" key="2">
    <source>
        <dbReference type="ARBA" id="ARBA00006966"/>
    </source>
</evidence>
<dbReference type="AlphaFoldDB" id="A0A133PQK7"/>
<keyword evidence="3" id="KW-0663">Pyridoxal phosphate</keyword>
<comment type="caution">
    <text evidence="5">The sequence shown here is derived from an EMBL/GenBank/DDBJ whole genome shotgun (WGS) entry which is preliminary data.</text>
</comment>
<dbReference type="Proteomes" id="UP000070174">
    <property type="component" value="Unassembled WGS sequence"/>
</dbReference>
<keyword evidence="5" id="KW-0456">Lyase</keyword>
<evidence type="ECO:0000313" key="5">
    <source>
        <dbReference type="EMBL" id="KXA30922.1"/>
    </source>
</evidence>
<dbReference type="Gene3D" id="3.90.1150.10">
    <property type="entry name" value="Aspartate Aminotransferase, domain 1"/>
    <property type="match status" value="1"/>
</dbReference>
<dbReference type="InterPro" id="IPR015424">
    <property type="entry name" value="PyrdxlP-dep_Trfase"/>
</dbReference>
<evidence type="ECO:0000256" key="1">
    <source>
        <dbReference type="ARBA" id="ARBA00001933"/>
    </source>
</evidence>
<comment type="similarity">
    <text evidence="2">Belongs to the threonine aldolase family.</text>
</comment>
<dbReference type="PATRIC" id="fig|54005.3.peg.690"/>
<evidence type="ECO:0000256" key="3">
    <source>
        <dbReference type="ARBA" id="ARBA00022898"/>
    </source>
</evidence>
<accession>A0A133PQK7</accession>
<sequence length="332" mass="37541">MNNFRNDYSDFGSKEIYQEIERIFDKKVSGYGTDEISNEARDLILREIGREADIEFVSGGTATNILATTFGLRPYEAVLSASTGHITHHETGSIEATGHKVVTIDTNDGKLRADEIRKFIDDQPGEIDVKIKVVYISQTTEVGTVYSIDEIKEIYEVCQEKDLYLYIDGARIAHAMAANSSSLSDYAKYSHIFSLGGTKNGAIFGEALVILDENLKKDFRYYLKQRGAMMAKSFLIGLSFKVLFQDGLYYENAKRAYDMSRILVEGLKDLGRDPVFAESNQVFIKSSPEEIEKLKKENIFEIENAKESIIRLVTNYRTSEEEVRGFLNSINN</sequence>
<dbReference type="InterPro" id="IPR015421">
    <property type="entry name" value="PyrdxlP-dep_Trfase_major"/>
</dbReference>
<protein>
    <submittedName>
        <fullName evidence="5">Beta-eliminating lyase</fullName>
    </submittedName>
</protein>
<dbReference type="InterPro" id="IPR015422">
    <property type="entry name" value="PyrdxlP-dep_Trfase_small"/>
</dbReference>
<proteinExistence type="inferred from homology"/>
<dbReference type="GO" id="GO:0006520">
    <property type="term" value="P:amino acid metabolic process"/>
    <property type="evidence" value="ECO:0007669"/>
    <property type="project" value="InterPro"/>
</dbReference>
<evidence type="ECO:0000259" key="4">
    <source>
        <dbReference type="Pfam" id="PF01212"/>
    </source>
</evidence>
<dbReference type="Pfam" id="PF01212">
    <property type="entry name" value="Beta_elim_lyase"/>
    <property type="match status" value="1"/>
</dbReference>
<dbReference type="RefSeq" id="WP_060799919.1">
    <property type="nucleotide sequence ID" value="NZ_KQ957096.1"/>
</dbReference>